<comment type="caution">
    <text evidence="2">The sequence shown here is derived from an EMBL/GenBank/DDBJ whole genome shotgun (WGS) entry which is preliminary data.</text>
</comment>
<dbReference type="EMBL" id="VIVQ01000001">
    <property type="protein sequence ID" value="TWE13254.1"/>
    <property type="molecule type" value="Genomic_DNA"/>
</dbReference>
<reference evidence="2 3" key="1">
    <citation type="submission" date="2019-06" db="EMBL/GenBank/DDBJ databases">
        <title>Sequencing the genomes of 1000 actinobacteria strains.</title>
        <authorList>
            <person name="Klenk H.-P."/>
        </authorList>
    </citation>
    <scope>NUCLEOTIDE SEQUENCE [LARGE SCALE GENOMIC DNA]</scope>
    <source>
        <strain evidence="2 3">DSM 19560</strain>
    </source>
</reference>
<organism evidence="2 3">
    <name type="scientific">Rudaeicoccus suwonensis</name>
    <dbReference type="NCBI Taxonomy" id="657409"/>
    <lineage>
        <taxon>Bacteria</taxon>
        <taxon>Bacillati</taxon>
        <taxon>Actinomycetota</taxon>
        <taxon>Actinomycetes</taxon>
        <taxon>Micrococcales</taxon>
        <taxon>Dermacoccaceae</taxon>
        <taxon>Rudaeicoccus</taxon>
    </lineage>
</organism>
<dbReference type="Proteomes" id="UP000318297">
    <property type="component" value="Unassembled WGS sequence"/>
</dbReference>
<accession>A0A561ECB9</accession>
<proteinExistence type="predicted"/>
<sequence length="58" mass="6592">MCLMGFFFQRRRRVARNTHLNESKSGVSVSRSAGRVTVNSRGRVTVNLGRGIKWRGKL</sequence>
<evidence type="ECO:0000259" key="1">
    <source>
        <dbReference type="Pfam" id="PF14020"/>
    </source>
</evidence>
<gene>
    <name evidence="2" type="ORF">BKA23_2083</name>
</gene>
<dbReference type="AlphaFoldDB" id="A0A561ECB9"/>
<protein>
    <submittedName>
        <fullName evidence="2">Uncharacterized protein DUF4236</fullName>
    </submittedName>
</protein>
<dbReference type="InterPro" id="IPR025330">
    <property type="entry name" value="DUF4236"/>
</dbReference>
<dbReference type="Pfam" id="PF14020">
    <property type="entry name" value="DUF4236"/>
    <property type="match status" value="1"/>
</dbReference>
<evidence type="ECO:0000313" key="2">
    <source>
        <dbReference type="EMBL" id="TWE13254.1"/>
    </source>
</evidence>
<evidence type="ECO:0000313" key="3">
    <source>
        <dbReference type="Proteomes" id="UP000318297"/>
    </source>
</evidence>
<name>A0A561ECB9_9MICO</name>
<feature type="domain" description="DUF4236" evidence="1">
    <location>
        <begin position="7"/>
        <end position="55"/>
    </location>
</feature>
<keyword evidence="3" id="KW-1185">Reference proteome</keyword>